<gene>
    <name evidence="2" type="primary">Acey_s0010.g998</name>
    <name evidence="2" type="ORF">Y032_0010g998</name>
</gene>
<feature type="domain" description="Reverse transcriptase" evidence="1">
    <location>
        <begin position="1"/>
        <end position="63"/>
    </location>
</feature>
<evidence type="ECO:0000313" key="3">
    <source>
        <dbReference type="Proteomes" id="UP000024635"/>
    </source>
</evidence>
<comment type="caution">
    <text evidence="2">The sequence shown here is derived from an EMBL/GenBank/DDBJ whole genome shotgun (WGS) entry which is preliminary data.</text>
</comment>
<organism evidence="2 3">
    <name type="scientific">Ancylostoma ceylanicum</name>
    <dbReference type="NCBI Taxonomy" id="53326"/>
    <lineage>
        <taxon>Eukaryota</taxon>
        <taxon>Metazoa</taxon>
        <taxon>Ecdysozoa</taxon>
        <taxon>Nematoda</taxon>
        <taxon>Chromadorea</taxon>
        <taxon>Rhabditida</taxon>
        <taxon>Rhabditina</taxon>
        <taxon>Rhabditomorpha</taxon>
        <taxon>Strongyloidea</taxon>
        <taxon>Ancylostomatidae</taxon>
        <taxon>Ancylostomatinae</taxon>
        <taxon>Ancylostoma</taxon>
    </lineage>
</organism>
<dbReference type="PANTHER" id="PTHR47027:SF20">
    <property type="entry name" value="REVERSE TRANSCRIPTASE-LIKE PROTEIN WITH RNA-DIRECTED DNA POLYMERASE DOMAIN"/>
    <property type="match status" value="1"/>
</dbReference>
<dbReference type="Pfam" id="PF00078">
    <property type="entry name" value="RVT_1"/>
    <property type="match status" value="1"/>
</dbReference>
<proteinExistence type="predicted"/>
<protein>
    <recommendedName>
        <fullName evidence="1">Reverse transcriptase domain-containing protein</fullName>
    </recommendedName>
</protein>
<dbReference type="PANTHER" id="PTHR47027">
    <property type="entry name" value="REVERSE TRANSCRIPTASE DOMAIN-CONTAINING PROTEIN"/>
    <property type="match status" value="1"/>
</dbReference>
<dbReference type="Proteomes" id="UP000024635">
    <property type="component" value="Unassembled WGS sequence"/>
</dbReference>
<sequence>MLNHLRFADDTALLAHTPQEAERIVRQLDEVGKKVGLQLNAKKTKVMRNGFADPSAVRLGQTTLEDTDERKRGAWAAYNTIKSAVSEIENQKLRAELFNSTVILALRCGSEVWTLTKVMEAQLKTTQASIEKHMVGYTLRRQRCKGLHNSDIRSLFKATDALEYANHSKHR</sequence>
<accession>A0A016VJA3</accession>
<dbReference type="InterPro" id="IPR000477">
    <property type="entry name" value="RT_dom"/>
</dbReference>
<evidence type="ECO:0000259" key="1">
    <source>
        <dbReference type="PROSITE" id="PS50878"/>
    </source>
</evidence>
<dbReference type="OrthoDB" id="5829528at2759"/>
<dbReference type="PROSITE" id="PS50878">
    <property type="entry name" value="RT_POL"/>
    <property type="match status" value="1"/>
</dbReference>
<reference evidence="3" key="1">
    <citation type="journal article" date="2015" name="Nat. Genet.">
        <title>The genome and transcriptome of the zoonotic hookworm Ancylostoma ceylanicum identify infection-specific gene families.</title>
        <authorList>
            <person name="Schwarz E.M."/>
            <person name="Hu Y."/>
            <person name="Antoshechkin I."/>
            <person name="Miller M.M."/>
            <person name="Sternberg P.W."/>
            <person name="Aroian R.V."/>
        </authorList>
    </citation>
    <scope>NUCLEOTIDE SEQUENCE</scope>
    <source>
        <strain evidence="3">HY135</strain>
    </source>
</reference>
<keyword evidence="3" id="KW-1185">Reference proteome</keyword>
<evidence type="ECO:0000313" key="2">
    <source>
        <dbReference type="EMBL" id="EYC26848.1"/>
    </source>
</evidence>
<name>A0A016VJA3_9BILA</name>
<dbReference type="AlphaFoldDB" id="A0A016VJA3"/>
<dbReference type="EMBL" id="JARK01001346">
    <property type="protein sequence ID" value="EYC26848.1"/>
    <property type="molecule type" value="Genomic_DNA"/>
</dbReference>